<dbReference type="InterPro" id="IPR038296">
    <property type="entry name" value="ParD_sf"/>
</dbReference>
<gene>
    <name evidence="1" type="ORF">S12H4_09702</name>
</gene>
<reference evidence="1" key="1">
    <citation type="journal article" date="2014" name="Front. Microbiol.">
        <title>High frequency of phylogenetically diverse reductive dehalogenase-homologous genes in deep subseafloor sedimentary metagenomes.</title>
        <authorList>
            <person name="Kawai M."/>
            <person name="Futagami T."/>
            <person name="Toyoda A."/>
            <person name="Takaki Y."/>
            <person name="Nishi S."/>
            <person name="Hori S."/>
            <person name="Arai W."/>
            <person name="Tsubouchi T."/>
            <person name="Morono Y."/>
            <person name="Uchiyama I."/>
            <person name="Ito T."/>
            <person name="Fujiyama A."/>
            <person name="Inagaki F."/>
            <person name="Takami H."/>
        </authorList>
    </citation>
    <scope>NUCLEOTIDE SEQUENCE</scope>
    <source>
        <strain evidence="1">Expedition CK06-06</strain>
    </source>
</reference>
<evidence type="ECO:0000313" key="1">
    <source>
        <dbReference type="EMBL" id="GAI59275.1"/>
    </source>
</evidence>
<dbReference type="Gene3D" id="6.10.180.10">
    <property type="entry name" value="Antitoxin ParD"/>
    <property type="match status" value="1"/>
</dbReference>
<organism evidence="1">
    <name type="scientific">marine sediment metagenome</name>
    <dbReference type="NCBI Taxonomy" id="412755"/>
    <lineage>
        <taxon>unclassified sequences</taxon>
        <taxon>metagenomes</taxon>
        <taxon>ecological metagenomes</taxon>
    </lineage>
</organism>
<dbReference type="AlphaFoldDB" id="X1R7Z3"/>
<proteinExistence type="predicted"/>
<dbReference type="GO" id="GO:0006355">
    <property type="term" value="P:regulation of DNA-templated transcription"/>
    <property type="evidence" value="ECO:0007669"/>
    <property type="project" value="InterPro"/>
</dbReference>
<accession>X1R7Z3</accession>
<feature type="non-terminal residue" evidence="1">
    <location>
        <position position="1"/>
    </location>
</feature>
<sequence>SPLEYINRKEGDDREMGKTVEMPKRPIYPLDIDPELRNRMKAVASLHGKTMREWVTEAILEKLEDDVDAREGLVVLGEVEGTISLKDYLESRKESQRV</sequence>
<dbReference type="InterPro" id="IPR010985">
    <property type="entry name" value="Ribbon_hlx_hlx"/>
</dbReference>
<protein>
    <recommendedName>
        <fullName evidence="2">Antitoxin</fullName>
    </recommendedName>
</protein>
<comment type="caution">
    <text evidence="1">The sequence shown here is derived from an EMBL/GenBank/DDBJ whole genome shotgun (WGS) entry which is preliminary data.</text>
</comment>
<dbReference type="SUPFAM" id="SSF47598">
    <property type="entry name" value="Ribbon-helix-helix"/>
    <property type="match status" value="1"/>
</dbReference>
<evidence type="ECO:0008006" key="2">
    <source>
        <dbReference type="Google" id="ProtNLM"/>
    </source>
</evidence>
<name>X1R7Z3_9ZZZZ</name>
<dbReference type="EMBL" id="BARW01003988">
    <property type="protein sequence ID" value="GAI59275.1"/>
    <property type="molecule type" value="Genomic_DNA"/>
</dbReference>